<comment type="similarity">
    <text evidence="1 2">Belongs to the metallophosphoesterase superfamily. YfcE family.</text>
</comment>
<dbReference type="SUPFAM" id="SSF56300">
    <property type="entry name" value="Metallo-dependent phosphatases"/>
    <property type="match status" value="1"/>
</dbReference>
<dbReference type="InterPro" id="IPR029052">
    <property type="entry name" value="Metallo-depent_PP-like"/>
</dbReference>
<protein>
    <recommendedName>
        <fullName evidence="2">Phosphoesterase</fullName>
        <ecNumber evidence="2">3.1.4.-</ecNumber>
    </recommendedName>
</protein>
<proteinExistence type="inferred from homology"/>
<comment type="caution">
    <text evidence="4">The sequence shown here is derived from an EMBL/GenBank/DDBJ whole genome shotgun (WGS) entry which is preliminary data.</text>
</comment>
<dbReference type="OrthoDB" id="9800565at2"/>
<dbReference type="GO" id="GO:0016787">
    <property type="term" value="F:hydrolase activity"/>
    <property type="evidence" value="ECO:0007669"/>
    <property type="project" value="UniProtKB-UniRule"/>
</dbReference>
<feature type="domain" description="Calcineurin-like phosphoesterase" evidence="3">
    <location>
        <begin position="1"/>
        <end position="150"/>
    </location>
</feature>
<dbReference type="Gene3D" id="3.60.21.10">
    <property type="match status" value="1"/>
</dbReference>
<comment type="cofactor">
    <cofactor evidence="2">
        <name>a divalent metal cation</name>
        <dbReference type="ChEBI" id="CHEBI:60240"/>
    </cofactor>
</comment>
<dbReference type="PANTHER" id="PTHR11124">
    <property type="entry name" value="VACUOLAR SORTING PROTEIN VPS29"/>
    <property type="match status" value="1"/>
</dbReference>
<evidence type="ECO:0000256" key="2">
    <source>
        <dbReference type="RuleBase" id="RU362039"/>
    </source>
</evidence>
<keyword evidence="5" id="KW-1185">Reference proteome</keyword>
<evidence type="ECO:0000259" key="3">
    <source>
        <dbReference type="Pfam" id="PF12850"/>
    </source>
</evidence>
<dbReference type="EC" id="3.1.4.-" evidence="2"/>
<dbReference type="Pfam" id="PF12850">
    <property type="entry name" value="Metallophos_2"/>
    <property type="match status" value="1"/>
</dbReference>
<reference evidence="4 5" key="1">
    <citation type="submission" date="2015-04" db="EMBL/GenBank/DDBJ databases">
        <title>Taxonomic description and genome sequence of Bacillus campisalis sp. nov., a novel member of the genus Bacillus isolated from solar saltern.</title>
        <authorList>
            <person name="Mathan Kumar R."/>
            <person name="Kaur G."/>
            <person name="Kumar A."/>
            <person name="Singh N.K."/>
            <person name="Kaur N."/>
            <person name="Kumar N."/>
            <person name="Mayilraj S."/>
        </authorList>
    </citation>
    <scope>NUCLEOTIDE SEQUENCE [LARGE SCALE GENOMIC DNA]</scope>
    <source>
        <strain evidence="4 5">SA2-6</strain>
    </source>
</reference>
<dbReference type="EMBL" id="LAYY01000016">
    <property type="protein sequence ID" value="KKK37283.1"/>
    <property type="molecule type" value="Genomic_DNA"/>
</dbReference>
<evidence type="ECO:0000313" key="4">
    <source>
        <dbReference type="EMBL" id="KKK37283.1"/>
    </source>
</evidence>
<organism evidence="4 5">
    <name type="scientific">Mesobacillus campisalis</name>
    <dbReference type="NCBI Taxonomy" id="1408103"/>
    <lineage>
        <taxon>Bacteria</taxon>
        <taxon>Bacillati</taxon>
        <taxon>Bacillota</taxon>
        <taxon>Bacilli</taxon>
        <taxon>Bacillales</taxon>
        <taxon>Bacillaceae</taxon>
        <taxon>Mesobacillus</taxon>
    </lineage>
</organism>
<dbReference type="Proteomes" id="UP000034166">
    <property type="component" value="Unassembled WGS sequence"/>
</dbReference>
<dbReference type="RefSeq" id="WP_046524621.1">
    <property type="nucleotide sequence ID" value="NZ_LAYY01000016.1"/>
</dbReference>
<gene>
    <name evidence="4" type="ORF">WQ57_15135</name>
</gene>
<keyword evidence="2" id="KW-0479">Metal-binding</keyword>
<name>A0A0M2ST21_9BACI</name>
<dbReference type="GO" id="GO:0046872">
    <property type="term" value="F:metal ion binding"/>
    <property type="evidence" value="ECO:0007669"/>
    <property type="project" value="UniProtKB-KW"/>
</dbReference>
<evidence type="ECO:0000313" key="5">
    <source>
        <dbReference type="Proteomes" id="UP000034166"/>
    </source>
</evidence>
<dbReference type="AlphaFoldDB" id="A0A0M2ST21"/>
<dbReference type="InterPro" id="IPR000979">
    <property type="entry name" value="Phosphodiesterase_MJ0936/Vps29"/>
</dbReference>
<evidence type="ECO:0000256" key="1">
    <source>
        <dbReference type="ARBA" id="ARBA00008950"/>
    </source>
</evidence>
<sequence>MKIVVVSDTHIPKRAKKFPQPLICEMETADLIIHAGDWQTFEVYQELSAYGNVTGVTGNVDSPELGRVLNSRELVAIEGFKIGVVHGHGRGKSTVNRAKSAFAGEKVDCIIFGHSHIPMYKEEDGVILFNPGSATDKRRQGKFSFGLINLGNTIEAHHIYYPDKE</sequence>
<dbReference type="InterPro" id="IPR024654">
    <property type="entry name" value="Calcineurin-like_PHP_lpxH"/>
</dbReference>
<dbReference type="PATRIC" id="fig|1408103.3.peg.3402"/>
<dbReference type="NCBIfam" id="TIGR00040">
    <property type="entry name" value="yfcE"/>
    <property type="match status" value="1"/>
</dbReference>
<accession>A0A0M2ST21</accession>